<evidence type="ECO:0000313" key="1">
    <source>
        <dbReference type="EMBL" id="KAF0759253.1"/>
    </source>
</evidence>
<name>A0A6G0YNK5_APHCR</name>
<reference evidence="1 2" key="1">
    <citation type="submission" date="2019-08" db="EMBL/GenBank/DDBJ databases">
        <title>Whole genome of Aphis craccivora.</title>
        <authorList>
            <person name="Voronova N.V."/>
            <person name="Shulinski R.S."/>
            <person name="Bandarenka Y.V."/>
            <person name="Zhorov D.G."/>
            <person name="Warner D."/>
        </authorList>
    </citation>
    <scope>NUCLEOTIDE SEQUENCE [LARGE SCALE GENOMIC DNA]</scope>
    <source>
        <strain evidence="1">180601</strain>
        <tissue evidence="1">Whole Body</tissue>
    </source>
</reference>
<dbReference type="AlphaFoldDB" id="A0A6G0YNK5"/>
<gene>
    <name evidence="1" type="ORF">FWK35_00009780</name>
</gene>
<dbReference type="Proteomes" id="UP000478052">
    <property type="component" value="Unassembled WGS sequence"/>
</dbReference>
<sequence>MYNCDDKNQIYPLHVSNEEKSDHFDLLQRTKHISKIIICKRCFSTFSNKPLDQHALDSHKVVIAISSFSSISKDYQKQPST</sequence>
<proteinExistence type="predicted"/>
<organism evidence="1 2">
    <name type="scientific">Aphis craccivora</name>
    <name type="common">Cowpea aphid</name>
    <dbReference type="NCBI Taxonomy" id="307492"/>
    <lineage>
        <taxon>Eukaryota</taxon>
        <taxon>Metazoa</taxon>
        <taxon>Ecdysozoa</taxon>
        <taxon>Arthropoda</taxon>
        <taxon>Hexapoda</taxon>
        <taxon>Insecta</taxon>
        <taxon>Pterygota</taxon>
        <taxon>Neoptera</taxon>
        <taxon>Paraneoptera</taxon>
        <taxon>Hemiptera</taxon>
        <taxon>Sternorrhyncha</taxon>
        <taxon>Aphidomorpha</taxon>
        <taxon>Aphidoidea</taxon>
        <taxon>Aphididae</taxon>
        <taxon>Aphidini</taxon>
        <taxon>Aphis</taxon>
        <taxon>Aphis</taxon>
    </lineage>
</organism>
<protein>
    <recommendedName>
        <fullName evidence="3">C2H2-type domain-containing protein</fullName>
    </recommendedName>
</protein>
<evidence type="ECO:0000313" key="2">
    <source>
        <dbReference type="Proteomes" id="UP000478052"/>
    </source>
</evidence>
<comment type="caution">
    <text evidence="1">The sequence shown here is derived from an EMBL/GenBank/DDBJ whole genome shotgun (WGS) entry which is preliminary data.</text>
</comment>
<dbReference type="EMBL" id="VUJU01003054">
    <property type="protein sequence ID" value="KAF0759253.1"/>
    <property type="molecule type" value="Genomic_DNA"/>
</dbReference>
<evidence type="ECO:0008006" key="3">
    <source>
        <dbReference type="Google" id="ProtNLM"/>
    </source>
</evidence>
<keyword evidence="2" id="KW-1185">Reference proteome</keyword>
<accession>A0A6G0YNK5</accession>